<protein>
    <submittedName>
        <fullName evidence="2">Uncharacterized protein</fullName>
    </submittedName>
</protein>
<evidence type="ECO:0000313" key="2">
    <source>
        <dbReference type="EMBL" id="KRY85722.1"/>
    </source>
</evidence>
<evidence type="ECO:0000256" key="1">
    <source>
        <dbReference type="SAM" id="MobiDB-lite"/>
    </source>
</evidence>
<comment type="caution">
    <text evidence="2">The sequence shown here is derived from an EMBL/GenBank/DDBJ whole genome shotgun (WGS) entry which is preliminary data.</text>
</comment>
<gene>
    <name evidence="2" type="ORF">T4D_2342</name>
</gene>
<proteinExistence type="predicted"/>
<reference evidence="2 3" key="1">
    <citation type="submission" date="2015-01" db="EMBL/GenBank/DDBJ databases">
        <title>Evolution of Trichinella species and genotypes.</title>
        <authorList>
            <person name="Korhonen P.K."/>
            <person name="Edoardo P."/>
            <person name="Giuseppe L.R."/>
            <person name="Gasser R.B."/>
        </authorList>
    </citation>
    <scope>NUCLEOTIDE SEQUENCE [LARGE SCALE GENOMIC DNA]</scope>
    <source>
        <strain evidence="2">ISS470</strain>
    </source>
</reference>
<dbReference type="EMBL" id="JYDT01000085">
    <property type="protein sequence ID" value="KRY85722.1"/>
    <property type="molecule type" value="Genomic_DNA"/>
</dbReference>
<evidence type="ECO:0000313" key="3">
    <source>
        <dbReference type="Proteomes" id="UP000054995"/>
    </source>
</evidence>
<feature type="region of interest" description="Disordered" evidence="1">
    <location>
        <begin position="1"/>
        <end position="21"/>
    </location>
</feature>
<dbReference type="Proteomes" id="UP000054995">
    <property type="component" value="Unassembled WGS sequence"/>
</dbReference>
<feature type="compositionally biased region" description="Basic and acidic residues" evidence="1">
    <location>
        <begin position="1"/>
        <end position="15"/>
    </location>
</feature>
<dbReference type="AlphaFoldDB" id="A0A0V1FI61"/>
<organism evidence="2 3">
    <name type="scientific">Trichinella pseudospiralis</name>
    <name type="common">Parasitic roundworm</name>
    <dbReference type="NCBI Taxonomy" id="6337"/>
    <lineage>
        <taxon>Eukaryota</taxon>
        <taxon>Metazoa</taxon>
        <taxon>Ecdysozoa</taxon>
        <taxon>Nematoda</taxon>
        <taxon>Enoplea</taxon>
        <taxon>Dorylaimia</taxon>
        <taxon>Trichinellida</taxon>
        <taxon>Trichinellidae</taxon>
        <taxon>Trichinella</taxon>
    </lineage>
</organism>
<keyword evidence="3" id="KW-1185">Reference proteome</keyword>
<accession>A0A0V1FI61</accession>
<sequence length="92" mass="10105">MVIGGERKSNCKVDKVTSGGGEKVEIEQGRPMHRRQLKSVGVHGQRTGIAEVDCVFSSTIVRKIWPNKMIILNSRINMSSKCGNGKEITPIP</sequence>
<name>A0A0V1FI61_TRIPS</name>